<feature type="domain" description="DUF11" evidence="9">
    <location>
        <begin position="1313"/>
        <end position="1423"/>
    </location>
</feature>
<accession>A0A166DBX3</accession>
<evidence type="ECO:0000256" key="1">
    <source>
        <dbReference type="ARBA" id="ARBA00004196"/>
    </source>
</evidence>
<dbReference type="Gene3D" id="2.160.20.10">
    <property type="entry name" value="Single-stranded right-handed beta-helix, Pectin lyase-like"/>
    <property type="match status" value="2"/>
</dbReference>
<protein>
    <submittedName>
        <fullName evidence="10">Putative outer membrane protein pmp6</fullName>
    </submittedName>
</protein>
<evidence type="ECO:0000256" key="6">
    <source>
        <dbReference type="ARBA" id="ARBA00023136"/>
    </source>
</evidence>
<proteinExistence type="predicted"/>
<dbReference type="Gene3D" id="2.60.40.10">
    <property type="entry name" value="Immunoglobulins"/>
    <property type="match status" value="2"/>
</dbReference>
<evidence type="ECO:0000259" key="9">
    <source>
        <dbReference type="Pfam" id="PF01345"/>
    </source>
</evidence>
<dbReference type="EMBL" id="LWMT01000097">
    <property type="protein sequence ID" value="KZX15426.1"/>
    <property type="molecule type" value="Genomic_DNA"/>
</dbReference>
<dbReference type="InterPro" id="IPR013783">
    <property type="entry name" value="Ig-like_fold"/>
</dbReference>
<feature type="domain" description="DUF11" evidence="9">
    <location>
        <begin position="2648"/>
        <end position="2756"/>
    </location>
</feature>
<dbReference type="OrthoDB" id="71559at2157"/>
<dbReference type="InterPro" id="IPR047589">
    <property type="entry name" value="DUF11_rpt"/>
</dbReference>
<dbReference type="SMART" id="SM00710">
    <property type="entry name" value="PbH1"/>
    <property type="match status" value="29"/>
</dbReference>
<dbReference type="RefSeq" id="WP_066971474.1">
    <property type="nucleotide sequence ID" value="NZ_LWMT01000097.1"/>
</dbReference>
<keyword evidence="4" id="KW-0964">Secreted</keyword>
<evidence type="ECO:0000256" key="7">
    <source>
        <dbReference type="ARBA" id="ARBA00023237"/>
    </source>
</evidence>
<evidence type="ECO:0000256" key="5">
    <source>
        <dbReference type="ARBA" id="ARBA00022729"/>
    </source>
</evidence>
<feature type="domain" description="DUF11" evidence="9">
    <location>
        <begin position="2527"/>
        <end position="2637"/>
    </location>
</feature>
<dbReference type="InterPro" id="IPR051172">
    <property type="entry name" value="Chlamydia_OmcB"/>
</dbReference>
<feature type="domain" description="DUF11" evidence="9">
    <location>
        <begin position="3246"/>
        <end position="3357"/>
    </location>
</feature>
<feature type="domain" description="DUF11" evidence="9">
    <location>
        <begin position="2778"/>
        <end position="2876"/>
    </location>
</feature>
<evidence type="ECO:0000256" key="4">
    <source>
        <dbReference type="ARBA" id="ARBA00022525"/>
    </source>
</evidence>
<feature type="domain" description="DUF11" evidence="9">
    <location>
        <begin position="3011"/>
        <end position="3116"/>
    </location>
</feature>
<feature type="domain" description="DUF11" evidence="9">
    <location>
        <begin position="2895"/>
        <end position="2997"/>
    </location>
</feature>
<dbReference type="InterPro" id="IPR003368">
    <property type="entry name" value="POMP_repeat"/>
</dbReference>
<organism evidence="10 11">
    <name type="scientific">Methanobrevibacter filiformis</name>
    <dbReference type="NCBI Taxonomy" id="55758"/>
    <lineage>
        <taxon>Archaea</taxon>
        <taxon>Methanobacteriati</taxon>
        <taxon>Methanobacteriota</taxon>
        <taxon>Methanomada group</taxon>
        <taxon>Methanobacteria</taxon>
        <taxon>Methanobacteriales</taxon>
        <taxon>Methanobacteriaceae</taxon>
        <taxon>Methanobrevibacter</taxon>
    </lineage>
</organism>
<evidence type="ECO:0000256" key="3">
    <source>
        <dbReference type="ARBA" id="ARBA00004613"/>
    </source>
</evidence>
<dbReference type="Pfam" id="PF02415">
    <property type="entry name" value="Chlam_PMP"/>
    <property type="match status" value="1"/>
</dbReference>
<keyword evidence="8" id="KW-0812">Transmembrane</keyword>
<dbReference type="Pfam" id="PF01345">
    <property type="entry name" value="DUF11"/>
    <property type="match status" value="11"/>
</dbReference>
<keyword evidence="5" id="KW-0732">Signal</keyword>
<dbReference type="Gene3D" id="2.60.40.1170">
    <property type="entry name" value="Mu homology domain, subdomain B"/>
    <property type="match status" value="3"/>
</dbReference>
<dbReference type="SUPFAM" id="SSF51126">
    <property type="entry name" value="Pectin lyase-like"/>
    <property type="match status" value="6"/>
</dbReference>
<dbReference type="NCBIfam" id="TIGR01451">
    <property type="entry name" value="B_ant_repeat"/>
    <property type="match status" value="11"/>
</dbReference>
<dbReference type="InterPro" id="IPR011050">
    <property type="entry name" value="Pectin_lyase_fold/virulence"/>
</dbReference>
<evidence type="ECO:0000256" key="2">
    <source>
        <dbReference type="ARBA" id="ARBA00004442"/>
    </source>
</evidence>
<dbReference type="Proteomes" id="UP000077066">
    <property type="component" value="Unassembled WGS sequence"/>
</dbReference>
<keyword evidence="6 8" id="KW-0472">Membrane</keyword>
<dbReference type="InterPro" id="IPR006626">
    <property type="entry name" value="PbH1"/>
</dbReference>
<evidence type="ECO:0000313" key="11">
    <source>
        <dbReference type="Proteomes" id="UP000077066"/>
    </source>
</evidence>
<feature type="domain" description="DUF11" evidence="9">
    <location>
        <begin position="1432"/>
        <end position="1534"/>
    </location>
</feature>
<feature type="domain" description="DUF11" evidence="9">
    <location>
        <begin position="3129"/>
        <end position="3236"/>
    </location>
</feature>
<feature type="transmembrane region" description="Helical" evidence="8">
    <location>
        <begin position="12"/>
        <end position="33"/>
    </location>
</feature>
<keyword evidence="8" id="KW-1133">Transmembrane helix</keyword>
<gene>
    <name evidence="10" type="primary">pmp6_1</name>
    <name evidence="10" type="ORF">MBFIL_06450</name>
</gene>
<evidence type="ECO:0000256" key="8">
    <source>
        <dbReference type="SAM" id="Phobius"/>
    </source>
</evidence>
<dbReference type="PANTHER" id="PTHR34819:SF3">
    <property type="entry name" value="CELL SURFACE PROTEIN"/>
    <property type="match status" value="1"/>
</dbReference>
<reference evidence="10 11" key="1">
    <citation type="submission" date="2016-04" db="EMBL/GenBank/DDBJ databases">
        <title>Genome sequence of Methanobrevibacter filiformis DSM 11501.</title>
        <authorList>
            <person name="Poehlein A."/>
            <person name="Seedorf H."/>
            <person name="Daniel R."/>
        </authorList>
    </citation>
    <scope>NUCLEOTIDE SEQUENCE [LARGE SCALE GENOMIC DNA]</scope>
    <source>
        <strain evidence="10 11">DSM 11501</strain>
    </source>
</reference>
<keyword evidence="11" id="KW-1185">Reference proteome</keyword>
<dbReference type="PANTHER" id="PTHR34819">
    <property type="entry name" value="LARGE CYSTEINE-RICH PERIPLASMIC PROTEIN OMCB"/>
    <property type="match status" value="1"/>
</dbReference>
<feature type="domain" description="DUF11" evidence="9">
    <location>
        <begin position="2284"/>
        <end position="2376"/>
    </location>
</feature>
<dbReference type="InterPro" id="IPR001434">
    <property type="entry name" value="OmcB-like_DUF11"/>
</dbReference>
<dbReference type="GO" id="GO:0005576">
    <property type="term" value="C:extracellular region"/>
    <property type="evidence" value="ECO:0007669"/>
    <property type="project" value="UniProtKB-SubCell"/>
</dbReference>
<dbReference type="PATRIC" id="fig|55758.3.peg.726"/>
<sequence length="3411" mass="360145">MDLMNICQNRNILFNILGMLLILGFLSIAIVSVSGASPIYVATNGSDSNTGTTMGTAKLSIKNATATVDNGGTVNIRNGTYTGANNKGINISKNIIYIGENQDKVIIDAAQSGRMFDINSGYTVTIKNITFINGKNTTTTSHGGAIFNRGNLIIENCIFKNNLITSTNSSYAGGGAISSWIGSTLSVTNCTFINNTANFGGAISNLANNLKIVNCTFINNTATKEEGGGAIVTSTNNTSISGNLIFVNNSAAMGSGGAIEVTSANPNGIPFYIIKNFSLSGNVSFVNNSANVAGGAIFNCGNNSMITGNITFANNSAIQGGAIHNVDGANFSLSGSSFNRNNANYGVVLNSGANFSLTNSSFSGNNASEGVIYNIGVNFSVRNSSFSGNNANFGGVILNSGVNFSVGNSSFSGNNASVSAGVIYNNGVNFSVGNSSFSGNNANFGGAIYNAGVNFSVGNSSFSGNNANFGGVIYINGGNFSVGNSSFSGNNASNGSAIFSFNSKLTIINCNFTGNNAINGGAIYNNATNCSVSNSSFVGNTGNNGSAIYNNATSFSVSNSSFAGNNATNYGGAIFNDWTGNFSVINSSFMDNNASSGGAITNYGGVNCSVSNSSFSGNNASSGGAIFNFASYSSHGVNFCVFNSSFVGNNANYGGAAIHNINGLNFSVINSSFVGNNATNFGGAIYSSNSNGGNFSVINSSFMDNNASSGGAIYNIVGTNFRVINSNFTGNSARDGGVIYNLGGTNFSVINSSFVVNNATNYGGAICNTGTNFSVINSNFTGNNASVYGGVIFNYGDNFSVINSDFADNNANGGGAIYNSNSNGTNFSVINSSFIGNNATNRGGVIFNNGVNFSVINSSFIGNNATSNGGVIYNSGANFVVSNGSSFINNSATDNGGAIYNSGANFVVSNGSSFINNSAIKSSGVSGGAIYNSGSNFNVINSSFTSNTANSGGAICNSGANAVNFIMINSTFSGNNARHGGAIYNTGVNLTMNTSKFFNNSHIAIYTLNNQTSINNNSFDGNDGVLGIGFNNSTINLNTYLISNNIITNNDIILLVDGHRNNISSGSIIGNNNSRGIFVNGHNNTFSNITIANLKVGFTFNTTNSGNIISNATFYGNEVGILMLGSNDTVMSSTIINNTIVGINITGNNNIVQYNRIYNNTLGLNNSGTNINTNFNWWGLNDITGQYANSSANFNLTYWYVLELSLNNTYYTTQNATRNYSKNQSADLTYNLSLNIPVTNNPSLLPYFEVTVLVKNSTDIVNSSTGDIRNTSLSKTVVINNPNTQYSINALSDSENLILTIIGEDINYTVNVSLVKVANKSVDIHVGDNITYTITVTNHGTLNNATEVYVEDTIDYNKVNFLNSTVTKGNYTYGTGIWDIGVLEPGETVTLEVFVTIIGTGIIKNTVIVDSDENNTNNNTTSSVILNITDVDVGIVKIANATGTQYIGDNITYAITVNNSGESNATGVYVIDNLDYTKLQFNSANPSTGIYNHTTGIWTIGELTEGQTATLTINVTIINNGTIKNTANITTDQRNIAINGSNYTFTAFSGLDVYVNATGGLDTNTGVNWTNALQSIERAFEIVQNGGTIHIAGNNYNNTNGIPKNNTNLTISKNVTLLGYRVLSGEVIIDALNNGRIFIINNGLNVSLINLTFANANIKLIDNNRDGSAIYNNGSMIIIKGSSFINNTASSGGAIYNNKGNNFTITENTSFINNTASLGGAIYNNNGTNFTVTNSTFVDNNASSWGGAIFNYYNGANFSVSNSTFIGNNASLGGAISNGVGAQMGADNFSVSNSSFINNTASTYGGAISNSGHYVSVSNSTFIGNTASNYASNYGSYGGGISNSGYYVSVSNSTFIGNTASSYGGGIDNMGSYVSVNDSTFIGNTASNYSSYGGGISNRGSYVGVSNSTFIGNNAIFGGAIFNIYDGNFNVGNGSSFVNNSASNGGAIYNAADNLTVSDSVFLSNKYIAIYTVNNLTFINNDSFDGNGGVLGIGFNDSTIDLNSYLLSNNTIINNDIVLLVDGHRNNISSGSIIGNNNTRGIFVNGNNNTFSNIKIANLKVGITFNSINDNNTFTNHNNIFTNGTLSGNDLGAIMNGLNGTIISTTIVNNTITGVNITGSNNTVNYNRIYQNTLGMINSGNNTNANFNWWGKNNITGSYTDSGLNLSLSYWYVLQLSLNSTFNTTENTTRNYTKNIPAVLSYTLTLNNLNTNITNTPNLLPYFAVKVLLRNSTNTVNSSTGDIRTLTFAQVVMLSNNDSQASINALADDEDIVLILDNGTKVNLTIVKIANVTYVSNNGTINFTITIINNGGDFASNVTFIDLLNNGFKLLNTTGGSYNSTTGLWTIGDIGPGVTVTLNMIVQAIKSGIINNTAGNLTAIETLVNPNINSTVTINVTPAVNLNITKVSNVVGFDTAHVGDHVKYTITVKNNGLDTGTNVQVYDILDSKLIYFNYTSSVGSYDNNTGLWNIGTLHANQTATLEIEVIIASSGTIENIANVTANEVILNGSNTNTSTTFYVEEVNVSIIKVSNASANSHYGDHVKYIITVENYGPINATNVTVTDYLDKTKLIYIDHTAPDYTTYDSITGLWNIGNLEAGLAVLLTIEVEVIGFGNITNTANITTAETNINNQTNSTAEFNVSDVNVTIVKVSNTSGHNHVGDNITYTITVRNNGSTNASNVTVVDLLDSAKLHYLNSNVTIGSYNPTTGIWNIGKLKANTTATLLINVTLIAEGNIFNKANLTTAEVNINNKTNVSTEIVVGDVNVSIIKVSNITSGIGHYGNKVTYIITVTNNGLLDATGVTVNETLDNTKLKFTGYITSDGSIYDNNTGIWTIGLLNHNTTVTLILNATIINIGTITNTANLTTEQNNTNNQTNISVIINVSDVNITIIKVSNLTENPHVGDNISYIITVTNNGTTNASNVTVTDNLDHTKLHYINASATIGNYDEITGQWIIKNLTSNTTATLTINVTIIGIGTITNTANITAAESNINSQNNSTVEFTVNDLNLTILKVSNATENPYIGDYIEYKITIINNGKSNATNFNITELLDQKLKLINYTANIGTYNPISGKWQIANLNNNTIAILTIQAQIIDIGTIINTAALEINENNLGNNNSTVIINVNNNSNNVNLTINKIANQTKAKSGEYITYTITVINQGANTATGVKVNEILDPRLKYISSSGYGSYDLNTGIWNINTLKAGETAKLIIKVQVKSSGSITNIVNITSNENNINPKNSSSITINVTPVVDIEIKIVPDKNIVKEGEILSYHIVLVNHGPDNATGVKIKLNIPDEFKHASFNSEYGSYDPSTGIWTIGNLNAGETSTAEFKAIATKEGIHEISASVESNEFDIDNSTTKHSVNIKVDPTDNPQSLSPQPNPQYVNGKVAMKKTGIPILMVIIIISLFTYASVWRKR</sequence>
<evidence type="ECO:0000313" key="10">
    <source>
        <dbReference type="EMBL" id="KZX15426.1"/>
    </source>
</evidence>
<feature type="domain" description="DUF11" evidence="9">
    <location>
        <begin position="2407"/>
        <end position="2512"/>
    </location>
</feature>
<feature type="transmembrane region" description="Helical" evidence="8">
    <location>
        <begin position="3389"/>
        <end position="3408"/>
    </location>
</feature>
<comment type="caution">
    <text evidence="10">The sequence shown here is derived from an EMBL/GenBank/DDBJ whole genome shotgun (WGS) entry which is preliminary data.</text>
</comment>
<keyword evidence="7" id="KW-0998">Cell outer membrane</keyword>
<name>A0A166DBX3_9EURY</name>
<dbReference type="InterPro" id="IPR012334">
    <property type="entry name" value="Pectin_lyas_fold"/>
</dbReference>
<comment type="subcellular location">
    <subcellularLocation>
        <location evidence="1">Cell envelope</location>
    </subcellularLocation>
    <subcellularLocation>
        <location evidence="2">Cell outer membrane</location>
    </subcellularLocation>
    <subcellularLocation>
        <location evidence="3">Secreted</location>
    </subcellularLocation>
</comment>